<evidence type="ECO:0000313" key="2">
    <source>
        <dbReference type="EMBL" id="CEM08845.1"/>
    </source>
</evidence>
<feature type="region of interest" description="Disordered" evidence="1">
    <location>
        <begin position="1"/>
        <end position="51"/>
    </location>
</feature>
<dbReference type="VEuPathDB" id="CryptoDB:Cvel_15711"/>
<name>A0A0G4F930_9ALVE</name>
<proteinExistence type="predicted"/>
<protein>
    <submittedName>
        <fullName evidence="2">Uncharacterized protein</fullName>
    </submittedName>
</protein>
<organism evidence="2">
    <name type="scientific">Chromera velia CCMP2878</name>
    <dbReference type="NCBI Taxonomy" id="1169474"/>
    <lineage>
        <taxon>Eukaryota</taxon>
        <taxon>Sar</taxon>
        <taxon>Alveolata</taxon>
        <taxon>Colpodellida</taxon>
        <taxon>Chromeraceae</taxon>
        <taxon>Chromera</taxon>
    </lineage>
</organism>
<reference evidence="2" key="1">
    <citation type="submission" date="2014-11" db="EMBL/GenBank/DDBJ databases">
        <authorList>
            <person name="Otto D Thomas"/>
            <person name="Naeem Raeece"/>
        </authorList>
    </citation>
    <scope>NUCLEOTIDE SEQUENCE</scope>
</reference>
<evidence type="ECO:0000256" key="1">
    <source>
        <dbReference type="SAM" id="MobiDB-lite"/>
    </source>
</evidence>
<dbReference type="EMBL" id="CDMZ01000192">
    <property type="protein sequence ID" value="CEM08845.1"/>
    <property type="molecule type" value="Genomic_DNA"/>
</dbReference>
<accession>A0A0G4F930</accession>
<dbReference type="AlphaFoldDB" id="A0A0G4F930"/>
<gene>
    <name evidence="2" type="ORF">Cvel_15711</name>
</gene>
<sequence length="212" mass="22953">MPGRSSSAVTANGANAKKTKKEAHNPPPESKKTSAAHAKKKPDSARASGTNLKKMTLKDAIAHFLGTQTDVVGLATIKKAMSDTYGFAAGSAFNKRLAKTLTEMVDSETIGKNRGSYHAGKDSVAGINIALREEKRAEAERREAAGDIKCPFCERWCSGLTCFVGEDSIARGGEYRCEHAGCRKTLWTWISDGYTIGRPVEYKVAYKGLYKN</sequence>